<dbReference type="EMBL" id="MU003492">
    <property type="protein sequence ID" value="KAF2477346.1"/>
    <property type="molecule type" value="Genomic_DNA"/>
</dbReference>
<gene>
    <name evidence="1" type="ORF">BDR25DRAFT_11</name>
</gene>
<organism evidence="1 2">
    <name type="scientific">Lindgomyces ingoldianus</name>
    <dbReference type="NCBI Taxonomy" id="673940"/>
    <lineage>
        <taxon>Eukaryota</taxon>
        <taxon>Fungi</taxon>
        <taxon>Dikarya</taxon>
        <taxon>Ascomycota</taxon>
        <taxon>Pezizomycotina</taxon>
        <taxon>Dothideomycetes</taxon>
        <taxon>Pleosporomycetidae</taxon>
        <taxon>Pleosporales</taxon>
        <taxon>Lindgomycetaceae</taxon>
        <taxon>Lindgomyces</taxon>
    </lineage>
</organism>
<evidence type="ECO:0000313" key="1">
    <source>
        <dbReference type="EMBL" id="KAF2477346.1"/>
    </source>
</evidence>
<keyword evidence="2" id="KW-1185">Reference proteome</keyword>
<sequence length="406" mass="45229">MSSTMSLKFGLNLKGKGLNSAKKPPPSKRKPLLDEEEDDVKGKGKAEDGVEEIGEFNFDDSFISSSNQSKPAPSTKLKSAPPAPGPPTLKRKARDDDPTTFGNTLGAREAEKKAKQAMEADPSIYDYDAAYDALHAKTAAKAAAEREDALQRRPKYMNNLFESAEVRKKDQLRAQDKLLQREREAEGDEFADKEKFVTGAYKAQQEEVKRIEEEEKKRQEEEDAKKRKLGMQGFYKQMMLDEEKRHQEAMEAALQALKEGAKPEIEEEKSAADIAKELNEKGKNIILNDEGQVTDKRQLLTAGLNLVTKPKSAPTASASNRPSGSQPAYQGRNATQRAVRDRQTKMIEEQLEQAAKRAADAEAEERRNLEQASKSQKTEADISSAKERYLQRKREREAAAAAAKGT</sequence>
<reference evidence="1" key="1">
    <citation type="journal article" date="2020" name="Stud. Mycol.">
        <title>101 Dothideomycetes genomes: a test case for predicting lifestyles and emergence of pathogens.</title>
        <authorList>
            <person name="Haridas S."/>
            <person name="Albert R."/>
            <person name="Binder M."/>
            <person name="Bloem J."/>
            <person name="Labutti K."/>
            <person name="Salamov A."/>
            <person name="Andreopoulos B."/>
            <person name="Baker S."/>
            <person name="Barry K."/>
            <person name="Bills G."/>
            <person name="Bluhm B."/>
            <person name="Cannon C."/>
            <person name="Castanera R."/>
            <person name="Culley D."/>
            <person name="Daum C."/>
            <person name="Ezra D."/>
            <person name="Gonzalez J."/>
            <person name="Henrissat B."/>
            <person name="Kuo A."/>
            <person name="Liang C."/>
            <person name="Lipzen A."/>
            <person name="Lutzoni F."/>
            <person name="Magnuson J."/>
            <person name="Mondo S."/>
            <person name="Nolan M."/>
            <person name="Ohm R."/>
            <person name="Pangilinan J."/>
            <person name="Park H.-J."/>
            <person name="Ramirez L."/>
            <person name="Alfaro M."/>
            <person name="Sun H."/>
            <person name="Tritt A."/>
            <person name="Yoshinaga Y."/>
            <person name="Zwiers L.-H."/>
            <person name="Turgeon B."/>
            <person name="Goodwin S."/>
            <person name="Spatafora J."/>
            <person name="Crous P."/>
            <person name="Grigoriev I."/>
        </authorList>
    </citation>
    <scope>NUCLEOTIDE SEQUENCE</scope>
    <source>
        <strain evidence="1">ATCC 200398</strain>
    </source>
</reference>
<accession>A0ACB6RDT0</accession>
<protein>
    <submittedName>
        <fullName evidence="1">Uncharacterized protein</fullName>
    </submittedName>
</protein>
<comment type="caution">
    <text evidence="1">The sequence shown here is derived from an EMBL/GenBank/DDBJ whole genome shotgun (WGS) entry which is preliminary data.</text>
</comment>
<dbReference type="Proteomes" id="UP000799755">
    <property type="component" value="Unassembled WGS sequence"/>
</dbReference>
<evidence type="ECO:0000313" key="2">
    <source>
        <dbReference type="Proteomes" id="UP000799755"/>
    </source>
</evidence>
<name>A0ACB6RDT0_9PLEO</name>
<proteinExistence type="predicted"/>